<dbReference type="KEGG" id="goe:100899209"/>
<dbReference type="Pfam" id="PF00188">
    <property type="entry name" value="CAP"/>
    <property type="match status" value="1"/>
</dbReference>
<dbReference type="PRINTS" id="PR00837">
    <property type="entry name" value="V5TPXLIKE"/>
</dbReference>
<evidence type="ECO:0000313" key="3">
    <source>
        <dbReference type="RefSeq" id="XP_028969173.1"/>
    </source>
</evidence>
<accession>A0AAJ7WJ91</accession>
<dbReference type="GO" id="GO:0005576">
    <property type="term" value="C:extracellular region"/>
    <property type="evidence" value="ECO:0007669"/>
    <property type="project" value="InterPro"/>
</dbReference>
<dbReference type="InterPro" id="IPR034113">
    <property type="entry name" value="SCP_GAPR1-like"/>
</dbReference>
<dbReference type="InterPro" id="IPR014044">
    <property type="entry name" value="CAP_dom"/>
</dbReference>
<dbReference type="FunFam" id="3.40.33.10:FF:000010">
    <property type="entry name" value="Predicted protein"/>
    <property type="match status" value="1"/>
</dbReference>
<name>A0AAJ7WJ91_9ACAR</name>
<protein>
    <submittedName>
        <fullName evidence="3">Golgi-associated plant pathogenesis-related protein 1</fullName>
    </submittedName>
</protein>
<dbReference type="InterPro" id="IPR018244">
    <property type="entry name" value="Allrgn_V5/Tpx1_CS"/>
</dbReference>
<sequence length="219" mass="24782">MGEIPLNMRRTYTKTENKNGERVVTTVSVVRTAGYDPFTHIPRHSWESNGVDEPRNLQGVPRLVEQSKDFEKRALERHNHYRATHGVPPLKWCTKCASHAREHAQRMARTGKFAHSGNPKLGENLFSSTSSGQLSVSAERAIDAWYGEVREMRFGEAIPRNLSRVGHFTQIVWKDTSHVGMAFAIGGNTVYVAANYTCRGNVIGEFHRQVFPPKNWKGH</sequence>
<dbReference type="Gene3D" id="3.40.33.10">
    <property type="entry name" value="CAP"/>
    <property type="match status" value="1"/>
</dbReference>
<dbReference type="AlphaFoldDB" id="A0AAJ7WJ91"/>
<dbReference type="SMART" id="SM00198">
    <property type="entry name" value="SCP"/>
    <property type="match status" value="1"/>
</dbReference>
<dbReference type="PANTHER" id="PTHR10334">
    <property type="entry name" value="CYSTEINE-RICH SECRETORY PROTEIN-RELATED"/>
    <property type="match status" value="1"/>
</dbReference>
<gene>
    <name evidence="3" type="primary">LOC100899209</name>
</gene>
<feature type="domain" description="SCP" evidence="1">
    <location>
        <begin position="69"/>
        <end position="204"/>
    </location>
</feature>
<keyword evidence="2" id="KW-1185">Reference proteome</keyword>
<proteinExistence type="predicted"/>
<dbReference type="Proteomes" id="UP000694867">
    <property type="component" value="Unplaced"/>
</dbReference>
<dbReference type="InterPro" id="IPR035940">
    <property type="entry name" value="CAP_sf"/>
</dbReference>
<dbReference type="SUPFAM" id="SSF55797">
    <property type="entry name" value="PR-1-like"/>
    <property type="match status" value="1"/>
</dbReference>
<dbReference type="GeneID" id="100899209"/>
<organism evidence="2 3">
    <name type="scientific">Galendromus occidentalis</name>
    <name type="common">western predatory mite</name>
    <dbReference type="NCBI Taxonomy" id="34638"/>
    <lineage>
        <taxon>Eukaryota</taxon>
        <taxon>Metazoa</taxon>
        <taxon>Ecdysozoa</taxon>
        <taxon>Arthropoda</taxon>
        <taxon>Chelicerata</taxon>
        <taxon>Arachnida</taxon>
        <taxon>Acari</taxon>
        <taxon>Parasitiformes</taxon>
        <taxon>Mesostigmata</taxon>
        <taxon>Gamasina</taxon>
        <taxon>Phytoseioidea</taxon>
        <taxon>Phytoseiidae</taxon>
        <taxon>Typhlodrominae</taxon>
        <taxon>Galendromus</taxon>
    </lineage>
</organism>
<dbReference type="InterPro" id="IPR001283">
    <property type="entry name" value="CRISP-related"/>
</dbReference>
<dbReference type="CDD" id="cd05382">
    <property type="entry name" value="CAP_GAPR1-like"/>
    <property type="match status" value="1"/>
</dbReference>
<reference evidence="3" key="1">
    <citation type="submission" date="2025-08" db="UniProtKB">
        <authorList>
            <consortium name="RefSeq"/>
        </authorList>
    </citation>
    <scope>IDENTIFICATION</scope>
</reference>
<evidence type="ECO:0000313" key="2">
    <source>
        <dbReference type="Proteomes" id="UP000694867"/>
    </source>
</evidence>
<dbReference type="RefSeq" id="XP_028969173.1">
    <property type="nucleotide sequence ID" value="XM_029113340.1"/>
</dbReference>
<dbReference type="PROSITE" id="PS01009">
    <property type="entry name" value="CRISP_1"/>
    <property type="match status" value="1"/>
</dbReference>
<evidence type="ECO:0000259" key="1">
    <source>
        <dbReference type="SMART" id="SM00198"/>
    </source>
</evidence>